<proteinExistence type="predicted"/>
<organism evidence="2 3">
    <name type="scientific">Blepharisma stoltei</name>
    <dbReference type="NCBI Taxonomy" id="1481888"/>
    <lineage>
        <taxon>Eukaryota</taxon>
        <taxon>Sar</taxon>
        <taxon>Alveolata</taxon>
        <taxon>Ciliophora</taxon>
        <taxon>Postciliodesmatophora</taxon>
        <taxon>Heterotrichea</taxon>
        <taxon>Heterotrichida</taxon>
        <taxon>Blepharismidae</taxon>
        <taxon>Blepharisma</taxon>
    </lineage>
</organism>
<dbReference type="EMBL" id="CAJZBQ010000044">
    <property type="protein sequence ID" value="CAG9327826.1"/>
    <property type="molecule type" value="Genomic_DNA"/>
</dbReference>
<feature type="region of interest" description="Disordered" evidence="1">
    <location>
        <begin position="89"/>
        <end position="131"/>
    </location>
</feature>
<evidence type="ECO:0000313" key="2">
    <source>
        <dbReference type="EMBL" id="CAG9327826.1"/>
    </source>
</evidence>
<keyword evidence="3" id="KW-1185">Reference proteome</keyword>
<evidence type="ECO:0000313" key="3">
    <source>
        <dbReference type="Proteomes" id="UP001162131"/>
    </source>
</evidence>
<accession>A0AAU9JQI1</accession>
<evidence type="ECO:0000256" key="1">
    <source>
        <dbReference type="SAM" id="MobiDB-lite"/>
    </source>
</evidence>
<sequence length="205" mass="24120">MSNYTAQHYSKRLRSQVPYYQASSKEIIDDLKMMKIDLNYQNDSFNAETLPKPSRRVKSIIIEETNSEDDALEGLANLIVIEKNQKNAARQPVIERKTDTKVPQQNASKKPEPKVQKQQANIPSQGERPPQVAQYPQMYQYYPYATNQYWMMPMDWRNISIAQQYQQIAQYNLIANMLNRRSGIHVKLAHWIQQRQNAMRRAMNK</sequence>
<reference evidence="2" key="1">
    <citation type="submission" date="2021-09" db="EMBL/GenBank/DDBJ databases">
        <authorList>
            <consortium name="AG Swart"/>
            <person name="Singh M."/>
            <person name="Singh A."/>
            <person name="Seah K."/>
            <person name="Emmerich C."/>
        </authorList>
    </citation>
    <scope>NUCLEOTIDE SEQUENCE</scope>
    <source>
        <strain evidence="2">ATCC30299</strain>
    </source>
</reference>
<dbReference type="AlphaFoldDB" id="A0AAU9JQI1"/>
<protein>
    <submittedName>
        <fullName evidence="2">Uncharacterized protein</fullName>
    </submittedName>
</protein>
<name>A0AAU9JQI1_9CILI</name>
<gene>
    <name evidence="2" type="ORF">BSTOLATCC_MIC44453</name>
</gene>
<comment type="caution">
    <text evidence="2">The sequence shown here is derived from an EMBL/GenBank/DDBJ whole genome shotgun (WGS) entry which is preliminary data.</text>
</comment>
<dbReference type="Proteomes" id="UP001162131">
    <property type="component" value="Unassembled WGS sequence"/>
</dbReference>